<dbReference type="InterPro" id="IPR037278">
    <property type="entry name" value="ARFGAP/RecO"/>
</dbReference>
<dbReference type="NCBIfam" id="TIGR00613">
    <property type="entry name" value="reco"/>
    <property type="match status" value="1"/>
</dbReference>
<dbReference type="PANTHER" id="PTHR33991">
    <property type="entry name" value="DNA REPAIR PROTEIN RECO"/>
    <property type="match status" value="1"/>
</dbReference>
<organism evidence="9 10">
    <name type="scientific">Pacificimonas flava</name>
    <dbReference type="NCBI Taxonomy" id="1234595"/>
    <lineage>
        <taxon>Bacteria</taxon>
        <taxon>Pseudomonadati</taxon>
        <taxon>Pseudomonadota</taxon>
        <taxon>Alphaproteobacteria</taxon>
        <taxon>Sphingomonadales</taxon>
        <taxon>Sphingosinicellaceae</taxon>
        <taxon>Pacificimonas</taxon>
    </lineage>
</organism>
<evidence type="ECO:0000313" key="9">
    <source>
        <dbReference type="EMBL" id="OWV34220.1"/>
    </source>
</evidence>
<keyword evidence="5 7" id="KW-0234">DNA repair</keyword>
<evidence type="ECO:0000256" key="2">
    <source>
        <dbReference type="ARBA" id="ARBA00021310"/>
    </source>
</evidence>
<accession>A0A219B767</accession>
<reference evidence="10" key="1">
    <citation type="submission" date="2017-05" db="EMBL/GenBank/DDBJ databases">
        <authorList>
            <person name="Lin X."/>
        </authorList>
    </citation>
    <scope>NUCLEOTIDE SEQUENCE [LARGE SCALE GENOMIC DNA]</scope>
    <source>
        <strain evidence="10">JLT2012</strain>
    </source>
</reference>
<dbReference type="InterPro" id="IPR022572">
    <property type="entry name" value="DNA_rep/recomb_RecO_N"/>
</dbReference>
<dbReference type="GO" id="GO:0006310">
    <property type="term" value="P:DNA recombination"/>
    <property type="evidence" value="ECO:0007669"/>
    <property type="project" value="UniProtKB-UniRule"/>
</dbReference>
<dbReference type="InterPro" id="IPR012340">
    <property type="entry name" value="NA-bd_OB-fold"/>
</dbReference>
<evidence type="ECO:0000256" key="4">
    <source>
        <dbReference type="ARBA" id="ARBA00023172"/>
    </source>
</evidence>
<gene>
    <name evidence="7" type="primary">recO</name>
    <name evidence="9" type="ORF">B5C34_12635</name>
</gene>
<dbReference type="EMBL" id="NFZT01000001">
    <property type="protein sequence ID" value="OWV34220.1"/>
    <property type="molecule type" value="Genomic_DNA"/>
</dbReference>
<comment type="function">
    <text evidence="7">Involved in DNA repair and RecF pathway recombination.</text>
</comment>
<evidence type="ECO:0000256" key="3">
    <source>
        <dbReference type="ARBA" id="ARBA00022763"/>
    </source>
</evidence>
<dbReference type="InterPro" id="IPR042242">
    <property type="entry name" value="RecO_C"/>
</dbReference>
<evidence type="ECO:0000256" key="7">
    <source>
        <dbReference type="HAMAP-Rule" id="MF_00201"/>
    </source>
</evidence>
<name>A0A219B767_9SPHN</name>
<evidence type="ECO:0000313" key="10">
    <source>
        <dbReference type="Proteomes" id="UP000198462"/>
    </source>
</evidence>
<dbReference type="HAMAP" id="MF_00201">
    <property type="entry name" value="RecO"/>
    <property type="match status" value="1"/>
</dbReference>
<dbReference type="Pfam" id="PF02565">
    <property type="entry name" value="RecO_C"/>
    <property type="match status" value="1"/>
</dbReference>
<comment type="similarity">
    <text evidence="1 7">Belongs to the RecO family.</text>
</comment>
<proteinExistence type="inferred from homology"/>
<dbReference type="RefSeq" id="WP_088712919.1">
    <property type="nucleotide sequence ID" value="NZ_NFZT01000001.1"/>
</dbReference>
<keyword evidence="10" id="KW-1185">Reference proteome</keyword>
<dbReference type="SUPFAM" id="SSF57863">
    <property type="entry name" value="ArfGap/RecO-like zinc finger"/>
    <property type="match status" value="1"/>
</dbReference>
<dbReference type="Pfam" id="PF11967">
    <property type="entry name" value="RecO_N"/>
    <property type="match status" value="1"/>
</dbReference>
<dbReference type="PANTHER" id="PTHR33991:SF1">
    <property type="entry name" value="DNA REPAIR PROTEIN RECO"/>
    <property type="match status" value="1"/>
</dbReference>
<evidence type="ECO:0000256" key="1">
    <source>
        <dbReference type="ARBA" id="ARBA00007452"/>
    </source>
</evidence>
<keyword evidence="3 7" id="KW-0227">DNA damage</keyword>
<keyword evidence="4 7" id="KW-0233">DNA recombination</keyword>
<comment type="caution">
    <text evidence="9">The sequence shown here is derived from an EMBL/GenBank/DDBJ whole genome shotgun (WGS) entry which is preliminary data.</text>
</comment>
<evidence type="ECO:0000259" key="8">
    <source>
        <dbReference type="Pfam" id="PF11967"/>
    </source>
</evidence>
<sequence>MRIQDDALLLSVRPSGENGAVVRLFLRQHGVRAAYVHGARSRSRRAVLQPGGLLSAEIEGRSEGRLPIARLESQRARDGLMTGALPLAVIPWLTGILAGALAEGDPHADLFGRADALLDLLALGPDGPVAARALAEFEASLLAELGFALDLSECAVTGAVTGTQLAYVSPRTGRAVTQEGAAGYEARLLPLPAFLLDRAAPAGRDDLLAALRLTRHFLVKDILAGQRGAHLEKARDLIDARLARLL</sequence>
<dbReference type="Gene3D" id="1.20.1440.120">
    <property type="entry name" value="Recombination protein O, C-terminal domain"/>
    <property type="match status" value="1"/>
</dbReference>
<dbReference type="Gene3D" id="2.40.50.140">
    <property type="entry name" value="Nucleic acid-binding proteins"/>
    <property type="match status" value="1"/>
</dbReference>
<protein>
    <recommendedName>
        <fullName evidence="2 7">DNA repair protein RecO</fullName>
    </recommendedName>
    <alternativeName>
        <fullName evidence="6 7">Recombination protein O</fullName>
    </alternativeName>
</protein>
<dbReference type="InterPro" id="IPR003717">
    <property type="entry name" value="RecO"/>
</dbReference>
<evidence type="ECO:0000256" key="5">
    <source>
        <dbReference type="ARBA" id="ARBA00023204"/>
    </source>
</evidence>
<dbReference type="OrthoDB" id="9804792at2"/>
<dbReference type="AlphaFoldDB" id="A0A219B767"/>
<dbReference type="GO" id="GO:0043590">
    <property type="term" value="C:bacterial nucleoid"/>
    <property type="evidence" value="ECO:0007669"/>
    <property type="project" value="TreeGrafter"/>
</dbReference>
<dbReference type="Proteomes" id="UP000198462">
    <property type="component" value="Unassembled WGS sequence"/>
</dbReference>
<dbReference type="GO" id="GO:0006302">
    <property type="term" value="P:double-strand break repair"/>
    <property type="evidence" value="ECO:0007669"/>
    <property type="project" value="TreeGrafter"/>
</dbReference>
<feature type="domain" description="DNA replication/recombination mediator RecO N-terminal" evidence="8">
    <location>
        <begin position="1"/>
        <end position="66"/>
    </location>
</feature>
<dbReference type="SUPFAM" id="SSF50249">
    <property type="entry name" value="Nucleic acid-binding proteins"/>
    <property type="match status" value="1"/>
</dbReference>
<evidence type="ECO:0000256" key="6">
    <source>
        <dbReference type="ARBA" id="ARBA00033409"/>
    </source>
</evidence>